<reference evidence="2 3" key="1">
    <citation type="submission" date="2019-08" db="EMBL/GenBank/DDBJ databases">
        <title>In-depth cultivation of the pig gut microbiome towards novel bacterial diversity and tailored functional studies.</title>
        <authorList>
            <person name="Wylensek D."/>
            <person name="Hitch T.C.A."/>
            <person name="Clavel T."/>
        </authorList>
    </citation>
    <scope>NUCLEOTIDE SEQUENCE [LARGE SCALE GENOMIC DNA]</scope>
    <source>
        <strain evidence="2 3">RF-GAM-744-WT-7</strain>
    </source>
</reference>
<dbReference type="PROSITE" id="PS51257">
    <property type="entry name" value="PROKAR_LIPOPROTEIN"/>
    <property type="match status" value="1"/>
</dbReference>
<name>A0A7K0K1Q7_9ACTO</name>
<feature type="chain" id="PRO_5029539902" description="Lipoprotein" evidence="1">
    <location>
        <begin position="23"/>
        <end position="177"/>
    </location>
</feature>
<dbReference type="Proteomes" id="UP000442535">
    <property type="component" value="Unassembled WGS sequence"/>
</dbReference>
<evidence type="ECO:0008006" key="4">
    <source>
        <dbReference type="Google" id="ProtNLM"/>
    </source>
</evidence>
<dbReference type="AlphaFoldDB" id="A0A7K0K1Q7"/>
<keyword evidence="3" id="KW-1185">Reference proteome</keyword>
<comment type="caution">
    <text evidence="2">The sequence shown here is derived from an EMBL/GenBank/DDBJ whole genome shotgun (WGS) entry which is preliminary data.</text>
</comment>
<evidence type="ECO:0000313" key="2">
    <source>
        <dbReference type="EMBL" id="MST48990.1"/>
    </source>
</evidence>
<evidence type="ECO:0000256" key="1">
    <source>
        <dbReference type="SAM" id="SignalP"/>
    </source>
</evidence>
<dbReference type="EMBL" id="VUMY01000002">
    <property type="protein sequence ID" value="MST48990.1"/>
    <property type="molecule type" value="Genomic_DNA"/>
</dbReference>
<feature type="signal peptide" evidence="1">
    <location>
        <begin position="1"/>
        <end position="22"/>
    </location>
</feature>
<accession>A0A7K0K1Q7</accession>
<evidence type="ECO:0000313" key="3">
    <source>
        <dbReference type="Proteomes" id="UP000442535"/>
    </source>
</evidence>
<sequence>MKRKSGLMITKKTLFLLGVALAASFTLSGCGSHGKTQSGPWSLNLPSDMEQVEVTSETYQKAWLGNGTLIQVSDHFNDGIFAKATITELAASARFFNKIEDLEISDSAEITIPGTQNAAFAEFNFTDTEGKKRYGAWIAGCQSSPDACSVIAISTENGKPLDSKWLKSFMDDLTYNG</sequence>
<keyword evidence="1" id="KW-0732">Signal</keyword>
<organism evidence="2 3">
    <name type="scientific">Mobiluncus porci</name>
    <dbReference type="NCBI Taxonomy" id="2652278"/>
    <lineage>
        <taxon>Bacteria</taxon>
        <taxon>Bacillati</taxon>
        <taxon>Actinomycetota</taxon>
        <taxon>Actinomycetes</taxon>
        <taxon>Actinomycetales</taxon>
        <taxon>Actinomycetaceae</taxon>
        <taxon>Mobiluncus</taxon>
    </lineage>
</organism>
<protein>
    <recommendedName>
        <fullName evidence="4">Lipoprotein</fullName>
    </recommendedName>
</protein>
<gene>
    <name evidence="2" type="ORF">FYJ63_01765</name>
</gene>
<proteinExistence type="predicted"/>